<feature type="compositionally biased region" description="Basic and acidic residues" evidence="1">
    <location>
        <begin position="285"/>
        <end position="299"/>
    </location>
</feature>
<dbReference type="CDD" id="cd06746">
    <property type="entry name" value="PDZ_SHANK1_3-like"/>
    <property type="match status" value="1"/>
</dbReference>
<keyword evidence="4" id="KW-1185">Reference proteome</keyword>
<dbReference type="GeneTree" id="ENSGT00940000153561"/>
<dbReference type="PANTHER" id="PTHR24135">
    <property type="entry name" value="SH3 AND MULTIPLE ANKYRIN REPEAT DOMAINS PROTEIN"/>
    <property type="match status" value="1"/>
</dbReference>
<feature type="domain" description="PDZ" evidence="2">
    <location>
        <begin position="39"/>
        <end position="133"/>
    </location>
</feature>
<sequence>MMMNLHTGGAATTVVMKGCNNGRYPRNSLYSDCIIEEKAVVLQKKDNEGFGFVLRGAKADTPIEEFTPTPAFPALQYLESVDEGGVAWQAGLRTGDFLIEVNNENVVKVGHRQVVNMIRQGGNHLVLKVVTVTRNLDPDDTARKKAPPPPKRAPTTALTLRSKSMTSELEELDVTGEQDGEVPGSSGQAGRLRGSSPSTPAEEQESSVPASDEDSPARTTESWQWPLSSSETHSNVGEDFEGFQTPARTPECTMDIQSPGDQSLSRTPQFESDSPEEEGNDEMNEEHRGVEPVPRDRGWRGQPQLTEGEKLLMETNSRIVQLLENIKREHAQSMGLMSQSMGRMELQLGIVATSTRAIHNYLSEILAFLKQPRTQVLETRISQRATPHVELTCASTWTGEDAVAASTVCLPGAEGTSDSREPPQATLPCRSGRLQRAITERASLPMPTRQAKGGGKKK</sequence>
<evidence type="ECO:0000313" key="4">
    <source>
        <dbReference type="Proteomes" id="UP000000539"/>
    </source>
</evidence>
<accession>A0A8V0ZZV9</accession>
<dbReference type="Gene3D" id="2.30.42.10">
    <property type="match status" value="1"/>
</dbReference>
<protein>
    <submittedName>
        <fullName evidence="3">SH3 and multiple ankyrin repeat domains 2</fullName>
    </submittedName>
</protein>
<dbReference type="InterPro" id="IPR036034">
    <property type="entry name" value="PDZ_sf"/>
</dbReference>
<evidence type="ECO:0000256" key="1">
    <source>
        <dbReference type="SAM" id="MobiDB-lite"/>
    </source>
</evidence>
<dbReference type="OrthoDB" id="445896at2759"/>
<feature type="compositionally biased region" description="Acidic residues" evidence="1">
    <location>
        <begin position="168"/>
        <end position="180"/>
    </location>
</feature>
<dbReference type="Pfam" id="PF17820">
    <property type="entry name" value="PDZ_6"/>
    <property type="match status" value="1"/>
</dbReference>
<dbReference type="SMART" id="SM00228">
    <property type="entry name" value="PDZ"/>
    <property type="match status" value="1"/>
</dbReference>
<feature type="compositionally biased region" description="Polar residues" evidence="1">
    <location>
        <begin position="157"/>
        <end position="167"/>
    </location>
</feature>
<feature type="compositionally biased region" description="Polar residues" evidence="1">
    <location>
        <begin position="217"/>
        <end position="235"/>
    </location>
</feature>
<proteinExistence type="predicted"/>
<name>A0A8V0ZZV9_CHICK</name>
<feature type="region of interest" description="Disordered" evidence="1">
    <location>
        <begin position="412"/>
        <end position="458"/>
    </location>
</feature>
<dbReference type="AlphaFoldDB" id="A0A8V0ZZV9"/>
<reference evidence="3" key="1">
    <citation type="submission" date="2020-11" db="EMBL/GenBank/DDBJ databases">
        <title>Gallus gallus (Chicken) genome, bGalGal1, GRCg7b, maternal haplotype autosomes + Z &amp; W.</title>
        <authorList>
            <person name="Warren W."/>
            <person name="Formenti G."/>
            <person name="Fedrigo O."/>
            <person name="Haase B."/>
            <person name="Mountcastle J."/>
            <person name="Balacco J."/>
            <person name="Tracey A."/>
            <person name="Schneider V."/>
            <person name="Okimoto R."/>
            <person name="Cheng H."/>
            <person name="Hawken R."/>
            <person name="Howe K."/>
            <person name="Jarvis E.D."/>
        </authorList>
    </citation>
    <scope>NUCLEOTIDE SEQUENCE [LARGE SCALE GENOMIC DNA]</scope>
    <source>
        <strain evidence="3">Broiler</strain>
    </source>
</reference>
<dbReference type="InterPro" id="IPR041489">
    <property type="entry name" value="PDZ_6"/>
</dbReference>
<dbReference type="InterPro" id="IPR051569">
    <property type="entry name" value="SHANK"/>
</dbReference>
<dbReference type="FunFam" id="2.30.42.10:FF:000018">
    <property type="entry name" value="SH3 and multiple ankyrin repeat domains protein 2"/>
    <property type="match status" value="1"/>
</dbReference>
<reference evidence="3" key="3">
    <citation type="submission" date="2025-09" db="UniProtKB">
        <authorList>
            <consortium name="Ensembl"/>
        </authorList>
    </citation>
    <scope>IDENTIFICATION</scope>
    <source>
        <strain evidence="3">broiler</strain>
    </source>
</reference>
<feature type="compositionally biased region" description="Polar residues" evidence="1">
    <location>
        <begin position="195"/>
        <end position="209"/>
    </location>
</feature>
<feature type="compositionally biased region" description="Polar residues" evidence="1">
    <location>
        <begin position="255"/>
        <end position="272"/>
    </location>
</feature>
<dbReference type="Proteomes" id="UP000000539">
    <property type="component" value="Chromosome 5"/>
</dbReference>
<dbReference type="SUPFAM" id="SSF50156">
    <property type="entry name" value="PDZ domain-like"/>
    <property type="match status" value="1"/>
</dbReference>
<dbReference type="Ensembl" id="ENSGALT00010060512.1">
    <property type="protein sequence ID" value="ENSGALP00010037271.1"/>
    <property type="gene ID" value="ENSGALG00010024791.1"/>
</dbReference>
<dbReference type="PANTHER" id="PTHR24135:SF17">
    <property type="entry name" value="SH3 AND MULTIPLE ANKYRIN REPEAT DOMAINS PROTEIN 2"/>
    <property type="match status" value="1"/>
</dbReference>
<reference evidence="3" key="2">
    <citation type="submission" date="2025-08" db="UniProtKB">
        <authorList>
            <consortium name="Ensembl"/>
        </authorList>
    </citation>
    <scope>IDENTIFICATION</scope>
    <source>
        <strain evidence="3">broiler</strain>
    </source>
</reference>
<dbReference type="InterPro" id="IPR001478">
    <property type="entry name" value="PDZ"/>
</dbReference>
<evidence type="ECO:0000259" key="2">
    <source>
        <dbReference type="PROSITE" id="PS50106"/>
    </source>
</evidence>
<feature type="region of interest" description="Disordered" evidence="1">
    <location>
        <begin position="138"/>
        <end position="308"/>
    </location>
</feature>
<organism evidence="3 4">
    <name type="scientific">Gallus gallus</name>
    <name type="common">Chicken</name>
    <dbReference type="NCBI Taxonomy" id="9031"/>
    <lineage>
        <taxon>Eukaryota</taxon>
        <taxon>Metazoa</taxon>
        <taxon>Chordata</taxon>
        <taxon>Craniata</taxon>
        <taxon>Vertebrata</taxon>
        <taxon>Euteleostomi</taxon>
        <taxon>Archelosauria</taxon>
        <taxon>Archosauria</taxon>
        <taxon>Dinosauria</taxon>
        <taxon>Saurischia</taxon>
        <taxon>Theropoda</taxon>
        <taxon>Coelurosauria</taxon>
        <taxon>Aves</taxon>
        <taxon>Neognathae</taxon>
        <taxon>Galloanserae</taxon>
        <taxon>Galliformes</taxon>
        <taxon>Phasianidae</taxon>
        <taxon>Phasianinae</taxon>
        <taxon>Gallus</taxon>
    </lineage>
</organism>
<gene>
    <name evidence="3" type="primary">SHANK2</name>
</gene>
<feature type="compositionally biased region" description="Acidic residues" evidence="1">
    <location>
        <begin position="273"/>
        <end position="284"/>
    </location>
</feature>
<evidence type="ECO:0000313" key="3">
    <source>
        <dbReference type="Ensembl" id="ENSGALP00010037271.1"/>
    </source>
</evidence>
<dbReference type="PROSITE" id="PS50106">
    <property type="entry name" value="PDZ"/>
    <property type="match status" value="1"/>
</dbReference>